<protein>
    <recommendedName>
        <fullName evidence="6">Very short patch repair endonuclease</fullName>
        <ecNumber evidence="6">3.1.-.-</ecNumber>
    </recommendedName>
</protein>
<keyword evidence="8" id="KW-1185">Reference proteome</keyword>
<dbReference type="InterPro" id="IPR011335">
    <property type="entry name" value="Restrct_endonuc-II-like"/>
</dbReference>
<reference evidence="7 8" key="1">
    <citation type="submission" date="2023-02" db="EMBL/GenBank/DDBJ databases">
        <title>Gemone sequence of Telluria chitinolytica ACM 3522T.</title>
        <authorList>
            <person name="Frediansyah A."/>
            <person name="Miess H."/>
            <person name="Gross H."/>
        </authorList>
    </citation>
    <scope>NUCLEOTIDE SEQUENCE [LARGE SCALE GENOMIC DNA]</scope>
    <source>
        <strain evidence="7 8">ACM 3522</strain>
    </source>
</reference>
<accession>A0ABY8B4J1</accession>
<dbReference type="NCBIfam" id="TIGR00632">
    <property type="entry name" value="vsr"/>
    <property type="match status" value="1"/>
</dbReference>
<dbReference type="Gene3D" id="3.40.960.10">
    <property type="entry name" value="VSR Endonuclease"/>
    <property type="match status" value="1"/>
</dbReference>
<sequence>MADSVSVQRRSEIMARVKGKHTSPELSVRRMLHAAGYRYRLHVGKLPGKPDLVFPGRSKVILINGCFWHRHRGCSLARLPKSRVEFWTEKLERNRQRDARNVEALQALGWGVLTVWECELQDPSELLVRLKQFLDEPSVGSPTSIGFPIHQKRA</sequence>
<evidence type="ECO:0000256" key="6">
    <source>
        <dbReference type="PIRNR" id="PIRNR018267"/>
    </source>
</evidence>
<dbReference type="SUPFAM" id="SSF52980">
    <property type="entry name" value="Restriction endonuclease-like"/>
    <property type="match status" value="1"/>
</dbReference>
<keyword evidence="1 6" id="KW-0540">Nuclease</keyword>
<comment type="similarity">
    <text evidence="6">Belongs to the vsr family.</text>
</comment>
<evidence type="ECO:0000256" key="2">
    <source>
        <dbReference type="ARBA" id="ARBA00022759"/>
    </source>
</evidence>
<keyword evidence="3 6" id="KW-0227">DNA damage</keyword>
<dbReference type="GO" id="GO:0004519">
    <property type="term" value="F:endonuclease activity"/>
    <property type="evidence" value="ECO:0007669"/>
    <property type="project" value="UniProtKB-KW"/>
</dbReference>
<name>A0ABY8B4J1_9BURK</name>
<evidence type="ECO:0000256" key="5">
    <source>
        <dbReference type="ARBA" id="ARBA00023204"/>
    </source>
</evidence>
<comment type="function">
    <text evidence="6">May nick specific sequences that contain T:G mispairs resulting from m5C-deamination.</text>
</comment>
<evidence type="ECO:0000256" key="1">
    <source>
        <dbReference type="ARBA" id="ARBA00022722"/>
    </source>
</evidence>
<dbReference type="PIRSF" id="PIRSF018267">
    <property type="entry name" value="VSR_endonuc"/>
    <property type="match status" value="1"/>
</dbReference>
<organism evidence="7 8">
    <name type="scientific">Pseudoduganella chitinolytica</name>
    <dbReference type="NCBI Taxonomy" id="34070"/>
    <lineage>
        <taxon>Bacteria</taxon>
        <taxon>Pseudomonadati</taxon>
        <taxon>Pseudomonadota</taxon>
        <taxon>Betaproteobacteria</taxon>
        <taxon>Burkholderiales</taxon>
        <taxon>Oxalobacteraceae</taxon>
        <taxon>Telluria group</taxon>
        <taxon>Pseudoduganella</taxon>
    </lineage>
</organism>
<keyword evidence="5 6" id="KW-0234">DNA repair</keyword>
<evidence type="ECO:0000256" key="3">
    <source>
        <dbReference type="ARBA" id="ARBA00022763"/>
    </source>
</evidence>
<keyword evidence="4 6" id="KW-0378">Hydrolase</keyword>
<keyword evidence="2 6" id="KW-0255">Endonuclease</keyword>
<evidence type="ECO:0000313" key="8">
    <source>
        <dbReference type="Proteomes" id="UP001216510"/>
    </source>
</evidence>
<dbReference type="RefSeq" id="WP_277413496.1">
    <property type="nucleotide sequence ID" value="NZ_CP119083.1"/>
</dbReference>
<evidence type="ECO:0000256" key="4">
    <source>
        <dbReference type="ARBA" id="ARBA00022801"/>
    </source>
</evidence>
<dbReference type="CDD" id="cd00221">
    <property type="entry name" value="Vsr"/>
    <property type="match status" value="1"/>
</dbReference>
<gene>
    <name evidence="7" type="ORF">PX653_14565</name>
</gene>
<dbReference type="EMBL" id="CP119083">
    <property type="protein sequence ID" value="WEF30700.1"/>
    <property type="molecule type" value="Genomic_DNA"/>
</dbReference>
<dbReference type="EC" id="3.1.-.-" evidence="6"/>
<dbReference type="Pfam" id="PF03852">
    <property type="entry name" value="Vsr"/>
    <property type="match status" value="1"/>
</dbReference>
<dbReference type="InterPro" id="IPR004603">
    <property type="entry name" value="DNA_mismatch_endonuc_vsr"/>
</dbReference>
<evidence type="ECO:0000313" key="7">
    <source>
        <dbReference type="EMBL" id="WEF30700.1"/>
    </source>
</evidence>
<proteinExistence type="inferred from homology"/>
<dbReference type="Proteomes" id="UP001216510">
    <property type="component" value="Chromosome"/>
</dbReference>